<evidence type="ECO:0000313" key="8">
    <source>
        <dbReference type="Proteomes" id="UP000677054"/>
    </source>
</evidence>
<dbReference type="EMBL" id="CAJPEV010001071">
    <property type="protein sequence ID" value="CAG0890526.1"/>
    <property type="molecule type" value="Genomic_DNA"/>
</dbReference>
<evidence type="ECO:0000259" key="6">
    <source>
        <dbReference type="Pfam" id="PF01926"/>
    </source>
</evidence>
<dbReference type="AlphaFoldDB" id="A0A7R9A6W0"/>
<dbReference type="InterPro" id="IPR006073">
    <property type="entry name" value="GTP-bd"/>
</dbReference>
<sequence>MPSGRRKAPFSGKAKKVQLQAKKDRKRGGTVIAKADSSTDWRESQSQHRGTDGSDDEDVNKAKVVQLNKQPAAKGSDVNRYKLHFFKLSKDEIEEKKRIAQAPYTSIEPKDLEVDGSQIFPPDMDIPKRPRWSYSMSKDEVEIREARYFKQSVFLLTMAASDEVGDLNWSFDDLLINSDDEEPVPDDDDVPAAQSLVVPVQYDSDDDSEYEEEDPDKGEEEETWEYVQRLEATFGSDQLANMELNLETWRQLWRVLEMSNVVLVIADIRFTALMFPPSLYHFVKEELGKHLIFVLHKIDLVPPPLVLAWKKYLQTRFPGDGGKNRPRGRLKWKMATKCASKLCEACETLIPGIDFSQWKAKILEDEAFCLGGPGKDSSEDASDCEVENILEEDSNISPMDVPGVLTIGCVGFPNVGKSSLINALMGFKVVSVSRTPGHTKHFQTIYLTNNVRLCDCPGLVFPSSAARHLQVLMGSYPIAQLQEPYSAVQFLAEALPIVKMLRLVHPDHEGNAPYNPDRYEWCAWDVCDAWAEKRGYRTKKAARLDTYRAANHILRLALEGKICLCLYPPGYNKSKSEFETSPELQEIHSCYPPSFFSSLEVSAHTNKSKEEAESDISDDEDEGGDETTGGSVGDDDDDDEEDDEPGSFNKFAFLSEQSV</sequence>
<feature type="compositionally biased region" description="Acidic residues" evidence="5">
    <location>
        <begin position="178"/>
        <end position="190"/>
    </location>
</feature>
<keyword evidence="2" id="KW-0342">GTP-binding</keyword>
<feature type="compositionally biased region" description="Acidic residues" evidence="5">
    <location>
        <begin position="203"/>
        <end position="221"/>
    </location>
</feature>
<dbReference type="OrthoDB" id="391988at2759"/>
<protein>
    <recommendedName>
        <fullName evidence="4">Guanine nucleotide-binding protein-like 1</fullName>
    </recommendedName>
</protein>
<dbReference type="PANTHER" id="PTHR45709">
    <property type="entry name" value="LARGE SUBUNIT GTPASE 1 HOMOLOG-RELATED"/>
    <property type="match status" value="1"/>
</dbReference>
<feature type="region of interest" description="Disordered" evidence="5">
    <location>
        <begin position="178"/>
        <end position="221"/>
    </location>
</feature>
<dbReference type="PRINTS" id="PR00326">
    <property type="entry name" value="GTP1OBG"/>
</dbReference>
<feature type="compositionally biased region" description="Acidic residues" evidence="5">
    <location>
        <begin position="612"/>
        <end position="625"/>
    </location>
</feature>
<evidence type="ECO:0000256" key="4">
    <source>
        <dbReference type="ARBA" id="ARBA00039902"/>
    </source>
</evidence>
<feature type="region of interest" description="Disordered" evidence="5">
    <location>
        <begin position="602"/>
        <end position="659"/>
    </location>
</feature>
<feature type="region of interest" description="Disordered" evidence="5">
    <location>
        <begin position="1"/>
        <end position="74"/>
    </location>
</feature>
<evidence type="ECO:0000256" key="3">
    <source>
        <dbReference type="ARBA" id="ARBA00037770"/>
    </source>
</evidence>
<evidence type="ECO:0000256" key="5">
    <source>
        <dbReference type="SAM" id="MobiDB-lite"/>
    </source>
</evidence>
<keyword evidence="8" id="KW-1185">Reference proteome</keyword>
<feature type="compositionally biased region" description="Basic and acidic residues" evidence="5">
    <location>
        <begin position="37"/>
        <end position="52"/>
    </location>
</feature>
<evidence type="ECO:0000313" key="7">
    <source>
        <dbReference type="EMBL" id="CAD7246212.1"/>
    </source>
</evidence>
<dbReference type="InterPro" id="IPR027417">
    <property type="entry name" value="P-loop_NTPase"/>
</dbReference>
<dbReference type="CDD" id="cd01857">
    <property type="entry name" value="HSR1_MMR1"/>
    <property type="match status" value="1"/>
</dbReference>
<gene>
    <name evidence="7" type="ORF">DSTB1V02_LOCUS6069</name>
</gene>
<accession>A0A7R9A6W0</accession>
<dbReference type="GO" id="GO:0005525">
    <property type="term" value="F:GTP binding"/>
    <property type="evidence" value="ECO:0007669"/>
    <property type="project" value="UniProtKB-KW"/>
</dbReference>
<dbReference type="SUPFAM" id="SSF52540">
    <property type="entry name" value="P-loop containing nucleoside triphosphate hydrolases"/>
    <property type="match status" value="1"/>
</dbReference>
<name>A0A7R9A6W0_9CRUS</name>
<evidence type="ECO:0000256" key="2">
    <source>
        <dbReference type="ARBA" id="ARBA00023134"/>
    </source>
</evidence>
<dbReference type="EMBL" id="LR900588">
    <property type="protein sequence ID" value="CAD7246212.1"/>
    <property type="molecule type" value="Genomic_DNA"/>
</dbReference>
<dbReference type="InterPro" id="IPR043358">
    <property type="entry name" value="GNL1-like"/>
</dbReference>
<keyword evidence="1" id="KW-0547">Nucleotide-binding</keyword>
<dbReference type="GO" id="GO:0003924">
    <property type="term" value="F:GTPase activity"/>
    <property type="evidence" value="ECO:0007669"/>
    <property type="project" value="InterPro"/>
</dbReference>
<dbReference type="Pfam" id="PF01926">
    <property type="entry name" value="MMR_HSR1"/>
    <property type="match status" value="1"/>
</dbReference>
<organism evidence="7">
    <name type="scientific">Darwinula stevensoni</name>
    <dbReference type="NCBI Taxonomy" id="69355"/>
    <lineage>
        <taxon>Eukaryota</taxon>
        <taxon>Metazoa</taxon>
        <taxon>Ecdysozoa</taxon>
        <taxon>Arthropoda</taxon>
        <taxon>Crustacea</taxon>
        <taxon>Oligostraca</taxon>
        <taxon>Ostracoda</taxon>
        <taxon>Podocopa</taxon>
        <taxon>Podocopida</taxon>
        <taxon>Darwinulocopina</taxon>
        <taxon>Darwinuloidea</taxon>
        <taxon>Darwinulidae</taxon>
        <taxon>Darwinula</taxon>
    </lineage>
</organism>
<reference evidence="7" key="1">
    <citation type="submission" date="2020-11" db="EMBL/GenBank/DDBJ databases">
        <authorList>
            <person name="Tran Van P."/>
        </authorList>
    </citation>
    <scope>NUCLEOTIDE SEQUENCE</scope>
</reference>
<dbReference type="PANTHER" id="PTHR45709:SF3">
    <property type="entry name" value="GUANINE NUCLEOTIDE-BINDING PROTEIN-LIKE 1"/>
    <property type="match status" value="1"/>
</dbReference>
<dbReference type="Gene3D" id="3.40.50.300">
    <property type="entry name" value="P-loop containing nucleotide triphosphate hydrolases"/>
    <property type="match status" value="1"/>
</dbReference>
<proteinExistence type="predicted"/>
<dbReference type="Proteomes" id="UP000677054">
    <property type="component" value="Unassembled WGS sequence"/>
</dbReference>
<feature type="compositionally biased region" description="Basic residues" evidence="5">
    <location>
        <begin position="1"/>
        <end position="16"/>
    </location>
</feature>
<evidence type="ECO:0000256" key="1">
    <source>
        <dbReference type="ARBA" id="ARBA00022741"/>
    </source>
</evidence>
<feature type="compositionally biased region" description="Acidic residues" evidence="5">
    <location>
        <begin position="633"/>
        <end position="645"/>
    </location>
</feature>
<feature type="domain" description="G" evidence="6">
    <location>
        <begin position="407"/>
        <end position="461"/>
    </location>
</feature>
<comment type="function">
    <text evidence="3">Possible regulatory or functional link with the histocompatibility cluster.</text>
</comment>